<accession>A0A014KWK2</accession>
<dbReference type="InterPro" id="IPR025246">
    <property type="entry name" value="IS30-like_HTH"/>
</dbReference>
<dbReference type="InterPro" id="IPR051917">
    <property type="entry name" value="Transposase-Integrase"/>
</dbReference>
<dbReference type="InterPro" id="IPR036397">
    <property type="entry name" value="RNaseH_sf"/>
</dbReference>
<protein>
    <submittedName>
        <fullName evidence="3">IS30-like protein</fullName>
    </submittedName>
</protein>
<dbReference type="GO" id="GO:0015074">
    <property type="term" value="P:DNA integration"/>
    <property type="evidence" value="ECO:0007669"/>
    <property type="project" value="InterPro"/>
</dbReference>
<evidence type="ECO:0000313" key="4">
    <source>
        <dbReference type="Proteomes" id="UP000020977"/>
    </source>
</evidence>
<dbReference type="InterPro" id="IPR001584">
    <property type="entry name" value="Integrase_cat-core"/>
</dbReference>
<dbReference type="Gene3D" id="3.30.420.10">
    <property type="entry name" value="Ribonuclease H-like superfamily/Ribonuclease H"/>
    <property type="match status" value="1"/>
</dbReference>
<comment type="caution">
    <text evidence="3">The sequence shown here is derived from an EMBL/GenBank/DDBJ whole genome shotgun (WGS) entry which is preliminary data.</text>
</comment>
<dbReference type="Proteomes" id="UP000020977">
    <property type="component" value="Unassembled WGS sequence"/>
</dbReference>
<dbReference type="Pfam" id="PF13936">
    <property type="entry name" value="HTH_38"/>
    <property type="match status" value="1"/>
</dbReference>
<dbReference type="RefSeq" id="WP_044283959.1">
    <property type="nucleotide sequence ID" value="NZ_JFAD01000009.1"/>
</dbReference>
<dbReference type="Gene3D" id="1.10.10.60">
    <property type="entry name" value="Homeodomain-like"/>
    <property type="match status" value="1"/>
</dbReference>
<dbReference type="GO" id="GO:0005829">
    <property type="term" value="C:cytosol"/>
    <property type="evidence" value="ECO:0007669"/>
    <property type="project" value="TreeGrafter"/>
</dbReference>
<dbReference type="PANTHER" id="PTHR10948:SF23">
    <property type="entry name" value="TRANSPOSASE INSI FOR INSERTION SEQUENCE ELEMENT IS30A-RELATED"/>
    <property type="match status" value="1"/>
</dbReference>
<dbReference type="eggNOG" id="COG2826">
    <property type="taxonomic scope" value="Bacteria"/>
</dbReference>
<gene>
    <name evidence="3" type="ORF">MOVI_0930</name>
</gene>
<dbReference type="GO" id="GO:0003676">
    <property type="term" value="F:nucleic acid binding"/>
    <property type="evidence" value="ECO:0007669"/>
    <property type="project" value="InterPro"/>
</dbReference>
<feature type="domain" description="Integrase catalytic" evidence="2">
    <location>
        <begin position="173"/>
        <end position="329"/>
    </location>
</feature>
<dbReference type="AlphaFoldDB" id="A0A014KWK2"/>
<dbReference type="EMBL" id="JFAD01000009">
    <property type="protein sequence ID" value="EXU61386.1"/>
    <property type="molecule type" value="Genomic_DNA"/>
</dbReference>
<dbReference type="InterPro" id="IPR053392">
    <property type="entry name" value="Transposase_IS30-like"/>
</dbReference>
<dbReference type="InterPro" id="IPR012337">
    <property type="entry name" value="RNaseH-like_sf"/>
</dbReference>
<dbReference type="PANTHER" id="PTHR10948">
    <property type="entry name" value="TRANSPOSASE"/>
    <property type="match status" value="1"/>
</dbReference>
<dbReference type="GO" id="GO:0006310">
    <property type="term" value="P:DNA recombination"/>
    <property type="evidence" value="ECO:0007669"/>
    <property type="project" value="UniProtKB-KW"/>
</dbReference>
<evidence type="ECO:0000259" key="2">
    <source>
        <dbReference type="PROSITE" id="PS50994"/>
    </source>
</evidence>
<proteinExistence type="predicted"/>
<name>A0A014KWK2_9BACT</name>
<dbReference type="SUPFAM" id="SSF53098">
    <property type="entry name" value="Ribonuclease H-like"/>
    <property type="match status" value="1"/>
</dbReference>
<reference evidence="3 4" key="1">
    <citation type="submission" date="2014-03" db="EMBL/GenBank/DDBJ databases">
        <title>Genome sequence of Mycoplasma ovipneumoniae strain 14811.</title>
        <authorList>
            <person name="Sirand-Pugnet P."/>
            <person name="Breton M."/>
            <person name="Dordet-Frisoni E."/>
            <person name="Baranowski E."/>
            <person name="Barre A."/>
            <person name="Couture C."/>
            <person name="Dupuy V."/>
            <person name="Gaurivaud P."/>
            <person name="Jacob D."/>
            <person name="Lemaitre C."/>
            <person name="Manso-Silvan L."/>
            <person name="Nikolski M."/>
            <person name="Nouvel L.-X."/>
            <person name="Poumarat F."/>
            <person name="Tardy F."/>
            <person name="Thebault P."/>
            <person name="Theil S."/>
            <person name="Citti C."/>
            <person name="Thiaucourt F."/>
            <person name="Blanchard A."/>
        </authorList>
    </citation>
    <scope>NUCLEOTIDE SEQUENCE [LARGE SCALE GENOMIC DNA]</scope>
    <source>
        <strain evidence="3 4">14811</strain>
    </source>
</reference>
<sequence length="331" mass="39340">MEKRKFKHFSFEDLVKIEFLLQNNKSIRFIAKQLNVSPSTVSREIKRNLNEYGIYEANLAITKRRKRYYHRYYFRFVVLGKYEEFSKIFAIKYDKKVHGVKATYFYIAENFPNIERPSLKTVFNWIKTNKWVLVRSDRLRKYYKKGGKRTRNAVQRLVPEGYVKPIWARDKSIDSRQDFGHWELDLVVGKKASGHDNILTLVERKTRKLFAKKVRNKNPRSINKAIKDLANENNLHIKTITCDNGIEFEEIAILAYWLKVIIYKAEPYASFQRGSNEHANGLIRRFYPKGFDFNLISDDDLQNTISKINSMPREIFNWKSALEVFNDNLVI</sequence>
<evidence type="ECO:0000256" key="1">
    <source>
        <dbReference type="ARBA" id="ARBA00023172"/>
    </source>
</evidence>
<dbReference type="GO" id="GO:0032196">
    <property type="term" value="P:transposition"/>
    <property type="evidence" value="ECO:0007669"/>
    <property type="project" value="TreeGrafter"/>
</dbReference>
<dbReference type="PROSITE" id="PS50994">
    <property type="entry name" value="INTEGRASE"/>
    <property type="match status" value="1"/>
</dbReference>
<organism evidence="3 4">
    <name type="scientific">Mesomycoplasma ovipneumoniae 14811</name>
    <dbReference type="NCBI Taxonomy" id="1188239"/>
    <lineage>
        <taxon>Bacteria</taxon>
        <taxon>Bacillati</taxon>
        <taxon>Mycoplasmatota</taxon>
        <taxon>Mycoplasmoidales</taxon>
        <taxon>Metamycoplasmataceae</taxon>
        <taxon>Mesomycoplasma</taxon>
    </lineage>
</organism>
<evidence type="ECO:0000313" key="3">
    <source>
        <dbReference type="EMBL" id="EXU61386.1"/>
    </source>
</evidence>
<keyword evidence="1" id="KW-0233">DNA recombination</keyword>
<dbReference type="NCBIfam" id="NF033563">
    <property type="entry name" value="transpos_IS30"/>
    <property type="match status" value="1"/>
</dbReference>
<dbReference type="GO" id="GO:0004803">
    <property type="term" value="F:transposase activity"/>
    <property type="evidence" value="ECO:0007669"/>
    <property type="project" value="TreeGrafter"/>
</dbReference>